<keyword evidence="4" id="KW-1185">Reference proteome</keyword>
<dbReference type="EMBL" id="KN837125">
    <property type="protein sequence ID" value="KIJ43158.1"/>
    <property type="molecule type" value="Genomic_DNA"/>
</dbReference>
<keyword evidence="2" id="KW-0732">Signal</keyword>
<feature type="chain" id="PRO_5002214333" evidence="2">
    <location>
        <begin position="20"/>
        <end position="334"/>
    </location>
</feature>
<dbReference type="Proteomes" id="UP000054279">
    <property type="component" value="Unassembled WGS sequence"/>
</dbReference>
<name>A0A0C9UJA6_SPHS4</name>
<reference evidence="3 4" key="1">
    <citation type="submission" date="2014-06" db="EMBL/GenBank/DDBJ databases">
        <title>Evolutionary Origins and Diversification of the Mycorrhizal Mutualists.</title>
        <authorList>
            <consortium name="DOE Joint Genome Institute"/>
            <consortium name="Mycorrhizal Genomics Consortium"/>
            <person name="Kohler A."/>
            <person name="Kuo A."/>
            <person name="Nagy L.G."/>
            <person name="Floudas D."/>
            <person name="Copeland A."/>
            <person name="Barry K.W."/>
            <person name="Cichocki N."/>
            <person name="Veneault-Fourrey C."/>
            <person name="LaButti K."/>
            <person name="Lindquist E.A."/>
            <person name="Lipzen A."/>
            <person name="Lundell T."/>
            <person name="Morin E."/>
            <person name="Murat C."/>
            <person name="Riley R."/>
            <person name="Ohm R."/>
            <person name="Sun H."/>
            <person name="Tunlid A."/>
            <person name="Henrissat B."/>
            <person name="Grigoriev I.V."/>
            <person name="Hibbett D.S."/>
            <person name="Martin F."/>
        </authorList>
    </citation>
    <scope>NUCLEOTIDE SEQUENCE [LARGE SCALE GENOMIC DNA]</scope>
    <source>
        <strain evidence="3 4">SS14</strain>
    </source>
</reference>
<sequence length="334" mass="37139">MSLIATSLCFVLLFFTASARPSMRDSCGANAQVISEKTLTHGNKEIKFVITSCPGFAALRNTTTNPSTVRKRQISQCTDTCTAFECNTTVVQPVVTDCEELSDLLIGLSQIFAVPPQTMVHVTDGTCFYHYANLDTITYDVCSSGWGQLGQDVVNHCFTILDPVATFTAGLCLSPGISGDNFIVDSHWEVIPHLKCHLEDDFYATRVRQRRHNIELRDDIEFDNPSSDKESDSSMSSLSSLSPLSSASSIANVSSHIKLGDGMDWAGDGMVFDEDNEEEEERHSQKMQAIRRHLNFIMTNCVLEPNTIHKPSQLHLILVLYEDDDQMGRQLIFL</sequence>
<evidence type="ECO:0000313" key="3">
    <source>
        <dbReference type="EMBL" id="KIJ43158.1"/>
    </source>
</evidence>
<evidence type="ECO:0000256" key="1">
    <source>
        <dbReference type="SAM" id="MobiDB-lite"/>
    </source>
</evidence>
<evidence type="ECO:0000313" key="4">
    <source>
        <dbReference type="Proteomes" id="UP000054279"/>
    </source>
</evidence>
<feature type="region of interest" description="Disordered" evidence="1">
    <location>
        <begin position="221"/>
        <end position="243"/>
    </location>
</feature>
<dbReference type="AlphaFoldDB" id="A0A0C9UJA6"/>
<proteinExistence type="predicted"/>
<feature type="compositionally biased region" description="Low complexity" evidence="1">
    <location>
        <begin position="233"/>
        <end position="243"/>
    </location>
</feature>
<evidence type="ECO:0000256" key="2">
    <source>
        <dbReference type="SAM" id="SignalP"/>
    </source>
</evidence>
<accession>A0A0C9UJA6</accession>
<dbReference type="HOGENOM" id="CLU_832009_0_0_1"/>
<gene>
    <name evidence="3" type="ORF">M422DRAFT_253664</name>
</gene>
<protein>
    <submittedName>
        <fullName evidence="3">Uncharacterized protein</fullName>
    </submittedName>
</protein>
<organism evidence="3 4">
    <name type="scientific">Sphaerobolus stellatus (strain SS14)</name>
    <dbReference type="NCBI Taxonomy" id="990650"/>
    <lineage>
        <taxon>Eukaryota</taxon>
        <taxon>Fungi</taxon>
        <taxon>Dikarya</taxon>
        <taxon>Basidiomycota</taxon>
        <taxon>Agaricomycotina</taxon>
        <taxon>Agaricomycetes</taxon>
        <taxon>Phallomycetidae</taxon>
        <taxon>Geastrales</taxon>
        <taxon>Sphaerobolaceae</taxon>
        <taxon>Sphaerobolus</taxon>
    </lineage>
</organism>
<feature type="signal peptide" evidence="2">
    <location>
        <begin position="1"/>
        <end position="19"/>
    </location>
</feature>